<proteinExistence type="predicted"/>
<accession>A0ACD1A919</accession>
<evidence type="ECO:0000313" key="2">
    <source>
        <dbReference type="Proteomes" id="UP000594014"/>
    </source>
</evidence>
<sequence length="121" mass="13619">MVEAAIVFPLVIGAVIAVIYITLGLYSALSLQTSIHLSLRQETGIQSDTVERGQTAREYEYERKNSFGKHSVLMMKEQQVVRMKGLFRASVRRQEKGSAYVIDEAELVRGKSTIKEVVNQE</sequence>
<dbReference type="Proteomes" id="UP000594014">
    <property type="component" value="Chromosome"/>
</dbReference>
<evidence type="ECO:0000313" key="1">
    <source>
        <dbReference type="EMBL" id="QOX62921.1"/>
    </source>
</evidence>
<keyword evidence="2" id="KW-1185">Reference proteome</keyword>
<protein>
    <submittedName>
        <fullName evidence="1">Uncharacterized protein</fullName>
    </submittedName>
</protein>
<name>A0ACD1A919_9FIRM</name>
<reference evidence="1" key="1">
    <citation type="submission" date="2019-08" db="EMBL/GenBank/DDBJ databases">
        <title>Genome sequence of Clostridiales bacterium MT110.</title>
        <authorList>
            <person name="Cao J."/>
        </authorList>
    </citation>
    <scope>NUCLEOTIDE SEQUENCE</scope>
    <source>
        <strain evidence="1">MT110</strain>
    </source>
</reference>
<organism evidence="1 2">
    <name type="scientific">Anoxybacterium hadale</name>
    <dbReference type="NCBI Taxonomy" id="3408580"/>
    <lineage>
        <taxon>Bacteria</taxon>
        <taxon>Bacillati</taxon>
        <taxon>Bacillota</taxon>
        <taxon>Clostridia</taxon>
        <taxon>Peptostreptococcales</taxon>
        <taxon>Anaerovoracaceae</taxon>
        <taxon>Anoxybacterium</taxon>
    </lineage>
</organism>
<dbReference type="EMBL" id="CP042469">
    <property type="protein sequence ID" value="QOX62921.1"/>
    <property type="molecule type" value="Genomic_DNA"/>
</dbReference>
<gene>
    <name evidence="1" type="ORF">FRZ06_05985</name>
</gene>